<feature type="domain" description="HTH lysR-type" evidence="5">
    <location>
        <begin position="12"/>
        <end position="35"/>
    </location>
</feature>
<keyword evidence="4" id="KW-0804">Transcription</keyword>
<keyword evidence="3" id="KW-0238">DNA-binding</keyword>
<evidence type="ECO:0000256" key="1">
    <source>
        <dbReference type="ARBA" id="ARBA00009437"/>
    </source>
</evidence>
<dbReference type="PANTHER" id="PTHR30537:SF5">
    <property type="entry name" value="HTH-TYPE TRANSCRIPTIONAL ACTIVATOR TTDR-RELATED"/>
    <property type="match status" value="1"/>
</dbReference>
<evidence type="ECO:0000256" key="2">
    <source>
        <dbReference type="ARBA" id="ARBA00023015"/>
    </source>
</evidence>
<dbReference type="Pfam" id="PF00126">
    <property type="entry name" value="HTH_1"/>
    <property type="match status" value="1"/>
</dbReference>
<evidence type="ECO:0000259" key="5">
    <source>
        <dbReference type="PROSITE" id="PS50931"/>
    </source>
</evidence>
<dbReference type="SUPFAM" id="SSF53850">
    <property type="entry name" value="Periplasmic binding protein-like II"/>
    <property type="match status" value="1"/>
</dbReference>
<evidence type="ECO:0000313" key="7">
    <source>
        <dbReference type="Proteomes" id="UP000184211"/>
    </source>
</evidence>
<keyword evidence="2" id="KW-0805">Transcription regulation</keyword>
<dbReference type="GO" id="GO:0003700">
    <property type="term" value="F:DNA-binding transcription factor activity"/>
    <property type="evidence" value="ECO:0007669"/>
    <property type="project" value="InterPro"/>
</dbReference>
<dbReference type="Proteomes" id="UP000184211">
    <property type="component" value="Unassembled WGS sequence"/>
</dbReference>
<dbReference type="Gene3D" id="3.40.190.290">
    <property type="match status" value="1"/>
</dbReference>
<dbReference type="InterPro" id="IPR058163">
    <property type="entry name" value="LysR-type_TF_proteobact-type"/>
</dbReference>
<dbReference type="CDD" id="cd08422">
    <property type="entry name" value="PBP2_CrgA_like"/>
    <property type="match status" value="1"/>
</dbReference>
<gene>
    <name evidence="6" type="ORF">SAMN04488044_2062</name>
</gene>
<dbReference type="GO" id="GO:0003677">
    <property type="term" value="F:DNA binding"/>
    <property type="evidence" value="ECO:0007669"/>
    <property type="project" value="UniProtKB-KW"/>
</dbReference>
<keyword evidence="7" id="KW-1185">Reference proteome</keyword>
<dbReference type="InterPro" id="IPR005119">
    <property type="entry name" value="LysR_subst-bd"/>
</dbReference>
<dbReference type="Gene3D" id="1.10.10.10">
    <property type="entry name" value="Winged helix-like DNA-binding domain superfamily/Winged helix DNA-binding domain"/>
    <property type="match status" value="1"/>
</dbReference>
<dbReference type="RefSeq" id="WP_084604872.1">
    <property type="nucleotide sequence ID" value="NZ_FQWM01000003.1"/>
</dbReference>
<dbReference type="InterPro" id="IPR036388">
    <property type="entry name" value="WH-like_DNA-bd_sf"/>
</dbReference>
<dbReference type="SUPFAM" id="SSF46785">
    <property type="entry name" value="Winged helix' DNA-binding domain"/>
    <property type="match status" value="1"/>
</dbReference>
<accession>A0A1M5QP10</accession>
<comment type="similarity">
    <text evidence="1">Belongs to the LysR transcriptional regulatory family.</text>
</comment>
<protein>
    <submittedName>
        <fullName evidence="6">Transcriptional regulator, LysR family</fullName>
    </submittedName>
</protein>
<dbReference type="STRING" id="870908.SAMN04488044_2062"/>
<evidence type="ECO:0000256" key="4">
    <source>
        <dbReference type="ARBA" id="ARBA00023163"/>
    </source>
</evidence>
<proteinExistence type="inferred from homology"/>
<sequence>MKVHLFVSFGERLAALEAHYGVTLLNRTTRSFSLTEEGRTLLEGARTVLDEVKDLDSRIRYGAETVSGLIRISAPSDMGRNTISEAIAEFLERHPQAMIEQSLADGYVNIVGEGFDLAIRFGHVSDSSLRVRRIDEMRRVVCASPSYLSAHGTPESPSDLKDHNRLIMRFGRDLDNVWQFGTGPNRQEILVRGNRVANDGELVRQWALKGYGIILKSELDTREDLRAGRLIPLLTDFLPPPIPLQIMFPPGRTLPRRVRTFADFLVDYIKRKSFESVAKPC</sequence>
<name>A0A1M5QP10_9RHOB</name>
<dbReference type="InterPro" id="IPR000847">
    <property type="entry name" value="LysR_HTH_N"/>
</dbReference>
<dbReference type="PANTHER" id="PTHR30537">
    <property type="entry name" value="HTH-TYPE TRANSCRIPTIONAL REGULATOR"/>
    <property type="match status" value="1"/>
</dbReference>
<organism evidence="6 7">
    <name type="scientific">Cognatishimia maritima</name>
    <dbReference type="NCBI Taxonomy" id="870908"/>
    <lineage>
        <taxon>Bacteria</taxon>
        <taxon>Pseudomonadati</taxon>
        <taxon>Pseudomonadota</taxon>
        <taxon>Alphaproteobacteria</taxon>
        <taxon>Rhodobacterales</taxon>
        <taxon>Paracoccaceae</taxon>
        <taxon>Cognatishimia</taxon>
    </lineage>
</organism>
<dbReference type="EMBL" id="FQWM01000003">
    <property type="protein sequence ID" value="SHH15824.1"/>
    <property type="molecule type" value="Genomic_DNA"/>
</dbReference>
<evidence type="ECO:0000313" key="6">
    <source>
        <dbReference type="EMBL" id="SHH15824.1"/>
    </source>
</evidence>
<dbReference type="InterPro" id="IPR036390">
    <property type="entry name" value="WH_DNA-bd_sf"/>
</dbReference>
<dbReference type="FunFam" id="3.40.190.290:FF:000001">
    <property type="entry name" value="Transcriptional regulator, LysR family"/>
    <property type="match status" value="1"/>
</dbReference>
<dbReference type="OrthoDB" id="9813056at2"/>
<evidence type="ECO:0000256" key="3">
    <source>
        <dbReference type="ARBA" id="ARBA00023125"/>
    </source>
</evidence>
<dbReference type="Pfam" id="PF03466">
    <property type="entry name" value="LysR_substrate"/>
    <property type="match status" value="1"/>
</dbReference>
<dbReference type="AlphaFoldDB" id="A0A1M5QP10"/>
<reference evidence="7" key="1">
    <citation type="submission" date="2016-11" db="EMBL/GenBank/DDBJ databases">
        <authorList>
            <person name="Varghese N."/>
            <person name="Submissions S."/>
        </authorList>
    </citation>
    <scope>NUCLEOTIDE SEQUENCE [LARGE SCALE GENOMIC DNA]</scope>
    <source>
        <strain evidence="7">DSM 28223</strain>
    </source>
</reference>
<dbReference type="PROSITE" id="PS50931">
    <property type="entry name" value="HTH_LYSR"/>
    <property type="match status" value="1"/>
</dbReference>